<organism evidence="1 2">
    <name type="scientific">Gimesia maris</name>
    <dbReference type="NCBI Taxonomy" id="122"/>
    <lineage>
        <taxon>Bacteria</taxon>
        <taxon>Pseudomonadati</taxon>
        <taxon>Planctomycetota</taxon>
        <taxon>Planctomycetia</taxon>
        <taxon>Planctomycetales</taxon>
        <taxon>Planctomycetaceae</taxon>
        <taxon>Gimesia</taxon>
    </lineage>
</organism>
<reference evidence="1 2" key="1">
    <citation type="submission" date="2019-08" db="EMBL/GenBank/DDBJ databases">
        <title>Deep-cultivation of Planctomycetes and their phenomic and genomic characterization uncovers novel biology.</title>
        <authorList>
            <person name="Wiegand S."/>
            <person name="Jogler M."/>
            <person name="Boedeker C."/>
            <person name="Pinto D."/>
            <person name="Vollmers J."/>
            <person name="Rivas-Marin E."/>
            <person name="Kohn T."/>
            <person name="Peeters S.H."/>
            <person name="Heuer A."/>
            <person name="Rast P."/>
            <person name="Oberbeckmann S."/>
            <person name="Bunk B."/>
            <person name="Jeske O."/>
            <person name="Meyerdierks A."/>
            <person name="Storesund J.E."/>
            <person name="Kallscheuer N."/>
            <person name="Luecker S."/>
            <person name="Lage O.M."/>
            <person name="Pohl T."/>
            <person name="Merkel B.J."/>
            <person name="Hornburger P."/>
            <person name="Mueller R.-W."/>
            <person name="Bruemmer F."/>
            <person name="Labrenz M."/>
            <person name="Spormann A.M."/>
            <person name="Op den Camp H."/>
            <person name="Overmann J."/>
            <person name="Amann R."/>
            <person name="Jetten M.S.M."/>
            <person name="Mascher T."/>
            <person name="Medema M.H."/>
            <person name="Devos D.P."/>
            <person name="Kaster A.-K."/>
            <person name="Ovreas L."/>
            <person name="Rohde M."/>
            <person name="Galperin M.Y."/>
            <person name="Jogler C."/>
        </authorList>
    </citation>
    <scope>NUCLEOTIDE SEQUENCE [LARGE SCALE GENOMIC DNA]</scope>
    <source>
        <strain evidence="1 2">DSM 8797</strain>
    </source>
</reference>
<protein>
    <recommendedName>
        <fullName evidence="3">Secreted protein</fullName>
    </recommendedName>
</protein>
<dbReference type="EMBL" id="CP042910">
    <property type="protein sequence ID" value="QEG15707.1"/>
    <property type="molecule type" value="Genomic_DNA"/>
</dbReference>
<name>A0ABX5YJ05_9PLAN</name>
<dbReference type="Proteomes" id="UP000322887">
    <property type="component" value="Chromosome"/>
</dbReference>
<evidence type="ECO:0008006" key="3">
    <source>
        <dbReference type="Google" id="ProtNLM"/>
    </source>
</evidence>
<keyword evidence="2" id="KW-1185">Reference proteome</keyword>
<sequence>MFVVVVFNLLFYPGCLVTVIPLHGELFSVEARGRQGGMNRIGWRSALIQGRCWCEQWRFRGERLRSVATRRHTFGTGAVLRTAYLEKRGCFIVMTANKWPVFQCTVNWARARPKTTLIAGGVAGSSSFYAAGVRKCVATNVEYSVLQSNGDVSDDPLLPARSVMPGGSFWSPF</sequence>
<proteinExistence type="predicted"/>
<accession>A0ABX5YJ05</accession>
<dbReference type="RefSeq" id="WP_187782349.1">
    <property type="nucleotide sequence ID" value="NZ_CP043931.1"/>
</dbReference>
<evidence type="ECO:0000313" key="2">
    <source>
        <dbReference type="Proteomes" id="UP000322887"/>
    </source>
</evidence>
<evidence type="ECO:0000313" key="1">
    <source>
        <dbReference type="EMBL" id="QEG15707.1"/>
    </source>
</evidence>
<gene>
    <name evidence="1" type="ORF">GmarT_15500</name>
</gene>